<sequence length="189" mass="21095">MVLRRRGNGGNIVLLVCVSIICGFSFTLWLQGRLRVDACRAKRDVPPTGRPPPAFDDVEPGKNLLFVGVMTARAFLDNRAAAVYATWGRTLPGKLAFFSSEGSVGEGDMPVVALPGVTDHYPPQKKSFMMLKYMYDHYVDKFEWFMRADDDVYIRGDKMEKFLRSVNSSKPQFIGQAGIGKKHELGKLG</sequence>
<keyword evidence="10" id="KW-1185">Reference proteome</keyword>
<dbReference type="Gene3D" id="3.90.550.50">
    <property type="match status" value="1"/>
</dbReference>
<evidence type="ECO:0000256" key="2">
    <source>
        <dbReference type="ARBA" id="ARBA00022676"/>
    </source>
</evidence>
<evidence type="ECO:0000313" key="10">
    <source>
        <dbReference type="Proteomes" id="UP000695022"/>
    </source>
</evidence>
<organism evidence="10 11">
    <name type="scientific">Priapulus caudatus</name>
    <name type="common">Priapulid worm</name>
    <dbReference type="NCBI Taxonomy" id="37621"/>
    <lineage>
        <taxon>Eukaryota</taxon>
        <taxon>Metazoa</taxon>
        <taxon>Ecdysozoa</taxon>
        <taxon>Scalidophora</taxon>
        <taxon>Priapulida</taxon>
        <taxon>Priapulimorpha</taxon>
        <taxon>Priapulimorphida</taxon>
        <taxon>Priapulidae</taxon>
        <taxon>Priapulus</taxon>
    </lineage>
</organism>
<keyword evidence="6 8" id="KW-1133">Transmembrane helix</keyword>
<name>A0ABM1E6N3_PRICU</name>
<keyword evidence="2" id="KW-0328">Glycosyltransferase</keyword>
<evidence type="ECO:0000256" key="4">
    <source>
        <dbReference type="ARBA" id="ARBA00022692"/>
    </source>
</evidence>
<keyword evidence="3" id="KW-0808">Transferase</keyword>
<accession>A0ABM1E6N3</accession>
<dbReference type="PANTHER" id="PTHR12369:SF11">
    <property type="entry name" value="HEXOSYLTRANSFERASE"/>
    <property type="match status" value="1"/>
</dbReference>
<feature type="domain" description="Fringe-like glycosyltransferase" evidence="9">
    <location>
        <begin position="65"/>
        <end position="179"/>
    </location>
</feature>
<evidence type="ECO:0000256" key="7">
    <source>
        <dbReference type="ARBA" id="ARBA00023136"/>
    </source>
</evidence>
<reference evidence="11" key="1">
    <citation type="submission" date="2025-08" db="UniProtKB">
        <authorList>
            <consortium name="RefSeq"/>
        </authorList>
    </citation>
    <scope>IDENTIFICATION</scope>
</reference>
<keyword evidence="4 8" id="KW-0812">Transmembrane</keyword>
<dbReference type="PANTHER" id="PTHR12369">
    <property type="entry name" value="CHONDROITIN SYNTHASE"/>
    <property type="match status" value="1"/>
</dbReference>
<protein>
    <submittedName>
        <fullName evidence="11">Chondroitin sulfate synthase 1-like</fullName>
    </submittedName>
</protein>
<dbReference type="Pfam" id="PF02434">
    <property type="entry name" value="Fringe"/>
    <property type="match status" value="1"/>
</dbReference>
<dbReference type="Proteomes" id="UP000695022">
    <property type="component" value="Unplaced"/>
</dbReference>
<evidence type="ECO:0000256" key="3">
    <source>
        <dbReference type="ARBA" id="ARBA00022679"/>
    </source>
</evidence>
<evidence type="ECO:0000256" key="6">
    <source>
        <dbReference type="ARBA" id="ARBA00022989"/>
    </source>
</evidence>
<evidence type="ECO:0000259" key="9">
    <source>
        <dbReference type="Pfam" id="PF02434"/>
    </source>
</evidence>
<proteinExistence type="predicted"/>
<keyword evidence="5" id="KW-0735">Signal-anchor</keyword>
<gene>
    <name evidence="11" type="primary">LOC106809325</name>
</gene>
<dbReference type="RefSeq" id="XP_014667854.1">
    <property type="nucleotide sequence ID" value="XM_014812368.1"/>
</dbReference>
<dbReference type="InterPro" id="IPR003378">
    <property type="entry name" value="Fringe-like_glycosylTrfase"/>
</dbReference>
<evidence type="ECO:0000256" key="1">
    <source>
        <dbReference type="ARBA" id="ARBA00004606"/>
    </source>
</evidence>
<comment type="subcellular location">
    <subcellularLocation>
        <location evidence="1">Membrane</location>
        <topology evidence="1">Single-pass type II membrane protein</topology>
    </subcellularLocation>
</comment>
<feature type="transmembrane region" description="Helical" evidence="8">
    <location>
        <begin position="12"/>
        <end position="30"/>
    </location>
</feature>
<evidence type="ECO:0000313" key="11">
    <source>
        <dbReference type="RefSeq" id="XP_014667854.1"/>
    </source>
</evidence>
<dbReference type="GeneID" id="106809325"/>
<evidence type="ECO:0000256" key="8">
    <source>
        <dbReference type="SAM" id="Phobius"/>
    </source>
</evidence>
<keyword evidence="7 8" id="KW-0472">Membrane</keyword>
<dbReference type="InterPro" id="IPR051227">
    <property type="entry name" value="CS_glycosyltransferase"/>
</dbReference>
<evidence type="ECO:0000256" key="5">
    <source>
        <dbReference type="ARBA" id="ARBA00022968"/>
    </source>
</evidence>